<organism evidence="7 8">
    <name type="scientific">Paramecium primaurelia</name>
    <dbReference type="NCBI Taxonomy" id="5886"/>
    <lineage>
        <taxon>Eukaryota</taxon>
        <taxon>Sar</taxon>
        <taxon>Alveolata</taxon>
        <taxon>Ciliophora</taxon>
        <taxon>Intramacronucleata</taxon>
        <taxon>Oligohymenophorea</taxon>
        <taxon>Peniculida</taxon>
        <taxon>Parameciidae</taxon>
        <taxon>Paramecium</taxon>
    </lineage>
</organism>
<dbReference type="GO" id="GO:0043409">
    <property type="term" value="P:negative regulation of MAPK cascade"/>
    <property type="evidence" value="ECO:0007669"/>
    <property type="project" value="TreeGrafter"/>
</dbReference>
<comment type="caution">
    <text evidence="7">The sequence shown here is derived from an EMBL/GenBank/DDBJ whole genome shotgun (WGS) entry which is preliminary data.</text>
</comment>
<dbReference type="EMBL" id="CAJJDM010000102">
    <property type="protein sequence ID" value="CAD8095565.1"/>
    <property type="molecule type" value="Genomic_DNA"/>
</dbReference>
<dbReference type="InterPro" id="IPR020422">
    <property type="entry name" value="TYR_PHOSPHATASE_DUAL_dom"/>
</dbReference>
<dbReference type="AlphaFoldDB" id="A0A8S1P055"/>
<dbReference type="InterPro" id="IPR016130">
    <property type="entry name" value="Tyr_Pase_AS"/>
</dbReference>
<dbReference type="GO" id="GO:0005737">
    <property type="term" value="C:cytoplasm"/>
    <property type="evidence" value="ECO:0007669"/>
    <property type="project" value="TreeGrafter"/>
</dbReference>
<dbReference type="OMA" id="NLINYTM"/>
<reference evidence="7" key="1">
    <citation type="submission" date="2021-01" db="EMBL/GenBank/DDBJ databases">
        <authorList>
            <consortium name="Genoscope - CEA"/>
            <person name="William W."/>
        </authorList>
    </citation>
    <scope>NUCLEOTIDE SEQUENCE</scope>
</reference>
<evidence type="ECO:0000313" key="7">
    <source>
        <dbReference type="EMBL" id="CAD8095565.1"/>
    </source>
</evidence>
<evidence type="ECO:0000256" key="2">
    <source>
        <dbReference type="ARBA" id="ARBA00013064"/>
    </source>
</evidence>
<dbReference type="GO" id="GO:0017017">
    <property type="term" value="F:MAP kinase tyrosine/serine/threonine phosphatase activity"/>
    <property type="evidence" value="ECO:0007669"/>
    <property type="project" value="TreeGrafter"/>
</dbReference>
<dbReference type="PANTHER" id="PTHR10159">
    <property type="entry name" value="DUAL SPECIFICITY PROTEIN PHOSPHATASE"/>
    <property type="match status" value="1"/>
</dbReference>
<dbReference type="InterPro" id="IPR000340">
    <property type="entry name" value="Dual-sp_phosphatase_cat-dom"/>
</dbReference>
<name>A0A8S1P055_PARPR</name>
<evidence type="ECO:0000259" key="5">
    <source>
        <dbReference type="PROSITE" id="PS50054"/>
    </source>
</evidence>
<gene>
    <name evidence="7" type="ORF">PPRIM_AZ9-3.1.T0990029</name>
</gene>
<evidence type="ECO:0000256" key="4">
    <source>
        <dbReference type="ARBA" id="ARBA00022912"/>
    </source>
</evidence>
<dbReference type="EC" id="3.1.3.48" evidence="2"/>
<comment type="similarity">
    <text evidence="1">Belongs to the protein-tyrosine phosphatase family. Non-receptor class dual specificity subfamily.</text>
</comment>
<dbReference type="PROSITE" id="PS50056">
    <property type="entry name" value="TYR_PHOSPHATASE_2"/>
    <property type="match status" value="1"/>
</dbReference>
<proteinExistence type="inferred from homology"/>
<dbReference type="PROSITE" id="PS50054">
    <property type="entry name" value="TYR_PHOSPHATASE_DUAL"/>
    <property type="match status" value="1"/>
</dbReference>
<dbReference type="PANTHER" id="PTHR10159:SF519">
    <property type="entry name" value="DUAL SPECIFICITY PROTEIN PHOSPHATASE MPK3"/>
    <property type="match status" value="1"/>
</dbReference>
<evidence type="ECO:0000256" key="1">
    <source>
        <dbReference type="ARBA" id="ARBA00008601"/>
    </source>
</evidence>
<dbReference type="InterPro" id="IPR000387">
    <property type="entry name" value="Tyr_Pase_dom"/>
</dbReference>
<keyword evidence="8" id="KW-1185">Reference proteome</keyword>
<dbReference type="GO" id="GO:0008330">
    <property type="term" value="F:protein tyrosine/threonine phosphatase activity"/>
    <property type="evidence" value="ECO:0007669"/>
    <property type="project" value="TreeGrafter"/>
</dbReference>
<feature type="domain" description="Tyrosine specific protein phosphatases" evidence="6">
    <location>
        <begin position="74"/>
        <end position="134"/>
    </location>
</feature>
<protein>
    <recommendedName>
        <fullName evidence="2">protein-tyrosine-phosphatase</fullName>
        <ecNumber evidence="2">3.1.3.48</ecNumber>
    </recommendedName>
</protein>
<dbReference type="FunFam" id="3.90.190.10:FF:000118">
    <property type="entry name" value="Uncharacterized protein"/>
    <property type="match status" value="1"/>
</dbReference>
<dbReference type="GO" id="GO:0033550">
    <property type="term" value="F:MAP kinase tyrosine phosphatase activity"/>
    <property type="evidence" value="ECO:0007669"/>
    <property type="project" value="TreeGrafter"/>
</dbReference>
<accession>A0A8S1P055</accession>
<keyword evidence="3" id="KW-0378">Hydrolase</keyword>
<dbReference type="Pfam" id="PF00782">
    <property type="entry name" value="DSPc"/>
    <property type="match status" value="1"/>
</dbReference>
<keyword evidence="4" id="KW-0904">Protein phosphatase</keyword>
<dbReference type="Proteomes" id="UP000688137">
    <property type="component" value="Unassembled WGS sequence"/>
</dbReference>
<evidence type="ECO:0000256" key="3">
    <source>
        <dbReference type="ARBA" id="ARBA00022801"/>
    </source>
</evidence>
<dbReference type="CDD" id="cd14498">
    <property type="entry name" value="DSP"/>
    <property type="match status" value="1"/>
</dbReference>
<evidence type="ECO:0000313" key="8">
    <source>
        <dbReference type="Proteomes" id="UP000688137"/>
    </source>
</evidence>
<dbReference type="PROSITE" id="PS00383">
    <property type="entry name" value="TYR_PHOSPHATASE_1"/>
    <property type="match status" value="1"/>
</dbReference>
<evidence type="ECO:0000259" key="6">
    <source>
        <dbReference type="PROSITE" id="PS50056"/>
    </source>
</evidence>
<feature type="domain" description="Tyrosine-protein phosphatase" evidence="5">
    <location>
        <begin position="13"/>
        <end position="156"/>
    </location>
</feature>
<dbReference type="SMART" id="SM00195">
    <property type="entry name" value="DSPc"/>
    <property type="match status" value="1"/>
</dbReference>
<sequence length="319" mass="36733">MYRSLGNSYQAMNIIHEENGNQLWLGDYTAAQDKPTLDKKGIRTVLTVACQLNIKYNDQNMNHKTYSILDSEQANIAQFFDDSFYHIKNGLKSGSVLVHCAAGVSRSASIVIAYLMRNKGWTYSEAFSHVKSKRFVICPNSGFQRQLKQFEKQLKQPKENEKQCNQKEQEDNQVNQINHTDKQVENVIEIKKSEPQVKIGNQIKQETIIQNEFRQTIRNNDLIGNNQKQETKTNFLPQNINNNRNCMLTSKFNNTRTNIQQNKINLSTMQTSYNSSYAGPQIVTHAQNKLFEKQTLSILPGISAKSNLINYTMNNRRNQ</sequence>